<protein>
    <submittedName>
        <fullName evidence="1">Uncharacterized protein</fullName>
    </submittedName>
</protein>
<dbReference type="OrthoDB" id="886540at2"/>
<comment type="caution">
    <text evidence="1">The sequence shown here is derived from an EMBL/GenBank/DDBJ whole genome shotgun (WGS) entry which is preliminary data.</text>
</comment>
<dbReference type="Proteomes" id="UP000310477">
    <property type="component" value="Unassembled WGS sequence"/>
</dbReference>
<evidence type="ECO:0000313" key="1">
    <source>
        <dbReference type="EMBL" id="TKB97369.1"/>
    </source>
</evidence>
<evidence type="ECO:0000313" key="2">
    <source>
        <dbReference type="Proteomes" id="UP000310477"/>
    </source>
</evidence>
<sequence length="68" mass="7761">MKVLLDIKDEKASFFMELLKNFSYVKAKPLSNYKVEVFEGLQEAIEEVNLIKDGKANGTPARELINEL</sequence>
<accession>A0A4U1BWN9</accession>
<gene>
    <name evidence="1" type="ORF">FA045_16585</name>
</gene>
<reference evidence="1 2" key="1">
    <citation type="submission" date="2019-04" db="EMBL/GenBank/DDBJ databases">
        <title>Pedobacter sp. AR-2-6 sp. nov., isolated from Arctic soil.</title>
        <authorList>
            <person name="Dahal R.H."/>
            <person name="Kim D.-U."/>
        </authorList>
    </citation>
    <scope>NUCLEOTIDE SEQUENCE [LARGE SCALE GENOMIC DNA]</scope>
    <source>
        <strain evidence="1 2">AR-2-6</strain>
    </source>
</reference>
<proteinExistence type="predicted"/>
<organism evidence="1 2">
    <name type="scientific">Pedobacter cryotolerans</name>
    <dbReference type="NCBI Taxonomy" id="2571270"/>
    <lineage>
        <taxon>Bacteria</taxon>
        <taxon>Pseudomonadati</taxon>
        <taxon>Bacteroidota</taxon>
        <taxon>Sphingobacteriia</taxon>
        <taxon>Sphingobacteriales</taxon>
        <taxon>Sphingobacteriaceae</taxon>
        <taxon>Pedobacter</taxon>
    </lineage>
</organism>
<name>A0A4U1BWN9_9SPHI</name>
<dbReference type="RefSeq" id="WP_136878207.1">
    <property type="nucleotide sequence ID" value="NZ_SWBO01000012.1"/>
</dbReference>
<dbReference type="EMBL" id="SWBO01000012">
    <property type="protein sequence ID" value="TKB97369.1"/>
    <property type="molecule type" value="Genomic_DNA"/>
</dbReference>
<dbReference type="AlphaFoldDB" id="A0A4U1BWN9"/>
<keyword evidence="2" id="KW-1185">Reference proteome</keyword>